<evidence type="ECO:0000313" key="1">
    <source>
        <dbReference type="Proteomes" id="UP000887572"/>
    </source>
</evidence>
<dbReference type="Proteomes" id="UP000887572">
    <property type="component" value="Unplaced"/>
</dbReference>
<keyword evidence="1" id="KW-1185">Reference proteome</keyword>
<evidence type="ECO:0000313" key="2">
    <source>
        <dbReference type="WBParaSite" id="Gr19_v10_g2189.t1"/>
    </source>
</evidence>
<name>A0A914HLB4_GLORO</name>
<accession>A0A914HLB4</accession>
<organism evidence="1 2">
    <name type="scientific">Globodera rostochiensis</name>
    <name type="common">Golden nematode worm</name>
    <name type="synonym">Heterodera rostochiensis</name>
    <dbReference type="NCBI Taxonomy" id="31243"/>
    <lineage>
        <taxon>Eukaryota</taxon>
        <taxon>Metazoa</taxon>
        <taxon>Ecdysozoa</taxon>
        <taxon>Nematoda</taxon>
        <taxon>Chromadorea</taxon>
        <taxon>Rhabditida</taxon>
        <taxon>Tylenchina</taxon>
        <taxon>Tylenchomorpha</taxon>
        <taxon>Tylenchoidea</taxon>
        <taxon>Heteroderidae</taxon>
        <taxon>Heteroderinae</taxon>
        <taxon>Globodera</taxon>
    </lineage>
</organism>
<reference evidence="2" key="1">
    <citation type="submission" date="2022-11" db="UniProtKB">
        <authorList>
            <consortium name="WormBaseParasite"/>
        </authorList>
    </citation>
    <scope>IDENTIFICATION</scope>
</reference>
<sequence>MFHEERKTAPCHDNAQHVQHVRHLFGQHVQNTNSNQCAAAVAVSADGISDVIAFDRSPSRMLRCQCCTLTLTSSALGMSRKRRGGDNMNMMTDLLVSSNYGSC</sequence>
<proteinExistence type="predicted"/>
<dbReference type="AlphaFoldDB" id="A0A914HLB4"/>
<protein>
    <submittedName>
        <fullName evidence="2">Uncharacterized protein</fullName>
    </submittedName>
</protein>
<dbReference type="WBParaSite" id="Gr19_v10_g2189.t1">
    <property type="protein sequence ID" value="Gr19_v10_g2189.t1"/>
    <property type="gene ID" value="Gr19_v10_g2189"/>
</dbReference>